<evidence type="ECO:0000313" key="1">
    <source>
        <dbReference type="EMBL" id="VUZ49211.1"/>
    </source>
</evidence>
<reference evidence="1 2" key="1">
    <citation type="submission" date="2019-07" db="EMBL/GenBank/DDBJ databases">
        <authorList>
            <person name="Jastrzebski P J."/>
            <person name="Paukszto L."/>
            <person name="Jastrzebski P J."/>
        </authorList>
    </citation>
    <scope>NUCLEOTIDE SEQUENCE [LARGE SCALE GENOMIC DNA]</scope>
    <source>
        <strain evidence="1 2">WMS-il1</strain>
    </source>
</reference>
<organism evidence="1 2">
    <name type="scientific">Hymenolepis diminuta</name>
    <name type="common">Rat tapeworm</name>
    <dbReference type="NCBI Taxonomy" id="6216"/>
    <lineage>
        <taxon>Eukaryota</taxon>
        <taxon>Metazoa</taxon>
        <taxon>Spiralia</taxon>
        <taxon>Lophotrochozoa</taxon>
        <taxon>Platyhelminthes</taxon>
        <taxon>Cestoda</taxon>
        <taxon>Eucestoda</taxon>
        <taxon>Cyclophyllidea</taxon>
        <taxon>Hymenolepididae</taxon>
        <taxon>Hymenolepis</taxon>
    </lineage>
</organism>
<evidence type="ECO:0000313" key="2">
    <source>
        <dbReference type="Proteomes" id="UP000321570"/>
    </source>
</evidence>
<sequence>MLKKLNSEQSQVAIDENPTCTTGELSKTFNVSHHMTIYRDMKDLVGKVSKIGKCFSHDLSEVNKQHHVTCCVSLRSCELHTSNHN</sequence>
<keyword evidence="2" id="KW-1185">Reference proteome</keyword>
<dbReference type="AlphaFoldDB" id="A0A564YPM1"/>
<dbReference type="EMBL" id="CABIJS010000322">
    <property type="protein sequence ID" value="VUZ49211.1"/>
    <property type="molecule type" value="Genomic_DNA"/>
</dbReference>
<name>A0A564YPM1_HYMDI</name>
<dbReference type="Proteomes" id="UP000321570">
    <property type="component" value="Unassembled WGS sequence"/>
</dbReference>
<gene>
    <name evidence="1" type="ORF">WMSIL1_LOCUS8263</name>
</gene>
<proteinExistence type="predicted"/>
<protein>
    <submittedName>
        <fullName evidence="1">Uncharacterized protein</fullName>
    </submittedName>
</protein>
<accession>A0A564YPM1</accession>